<organism evidence="4 5">
    <name type="scientific">Bradyrhizobium niftali</name>
    <dbReference type="NCBI Taxonomy" id="2560055"/>
    <lineage>
        <taxon>Bacteria</taxon>
        <taxon>Pseudomonadati</taxon>
        <taxon>Pseudomonadota</taxon>
        <taxon>Alphaproteobacteria</taxon>
        <taxon>Hyphomicrobiales</taxon>
        <taxon>Nitrobacteraceae</taxon>
        <taxon>Bradyrhizobium</taxon>
    </lineage>
</organism>
<dbReference type="GO" id="GO:0016831">
    <property type="term" value="F:carboxy-lyase activity"/>
    <property type="evidence" value="ECO:0007669"/>
    <property type="project" value="UniProtKB-KW"/>
</dbReference>
<protein>
    <submittedName>
        <fullName evidence="4">Aldehyde dehydrogenase</fullName>
    </submittedName>
</protein>
<dbReference type="GO" id="GO:0044281">
    <property type="term" value="P:small molecule metabolic process"/>
    <property type="evidence" value="ECO:0007669"/>
    <property type="project" value="UniProtKB-ARBA"/>
</dbReference>
<evidence type="ECO:0000256" key="2">
    <source>
        <dbReference type="ARBA" id="ARBA00023239"/>
    </source>
</evidence>
<dbReference type="Pfam" id="PF02775">
    <property type="entry name" value="TPP_enzyme_C"/>
    <property type="match status" value="1"/>
</dbReference>
<evidence type="ECO:0000313" key="5">
    <source>
        <dbReference type="Proteomes" id="UP000297966"/>
    </source>
</evidence>
<feature type="domain" description="Thiamine pyrophosphate enzyme TPP-binding" evidence="3">
    <location>
        <begin position="41"/>
        <end position="147"/>
    </location>
</feature>
<proteinExistence type="predicted"/>
<reference evidence="4 5" key="1">
    <citation type="submission" date="2019-03" db="EMBL/GenBank/DDBJ databases">
        <title>Bradyrhizobium diversity isolated from nodules of Chamaecrista fasciculata.</title>
        <authorList>
            <person name="Klepa M.S."/>
            <person name="Urquiaga M.O."/>
            <person name="Hungria M."/>
            <person name="Delamuta J.R."/>
        </authorList>
    </citation>
    <scope>NUCLEOTIDE SEQUENCE [LARGE SCALE GENOMIC DNA]</scope>
    <source>
        <strain evidence="4 5">CNPSo 3448</strain>
    </source>
</reference>
<dbReference type="PANTHER" id="PTHR42818:SF1">
    <property type="entry name" value="SULFOPYRUVATE DECARBOXYLASE"/>
    <property type="match status" value="1"/>
</dbReference>
<dbReference type="InterPro" id="IPR029061">
    <property type="entry name" value="THDP-binding"/>
</dbReference>
<dbReference type="Proteomes" id="UP000297966">
    <property type="component" value="Unassembled WGS sequence"/>
</dbReference>
<sequence length="192" mass="20319">MIERRPAVAELLKDRGNALVVAGLGSPVYDVFAAGDHDLNFYDWGAMGSAAMVGLGLALSRPERPVIVFTGDGEMLMGLGAFSTIAQHRPANLSILVLDNEQYAETGMQRTATGFGTDLAAVARACGIQNASVLTRPEEIAALQPMLRAKAGTLVGVLKIKPGDQPRTVPEREGTLIASRFMRSLAADQARA</sequence>
<evidence type="ECO:0000259" key="3">
    <source>
        <dbReference type="Pfam" id="PF02775"/>
    </source>
</evidence>
<keyword evidence="2" id="KW-0456">Lyase</keyword>
<dbReference type="InterPro" id="IPR051818">
    <property type="entry name" value="TPP_dependent_decarboxylase"/>
</dbReference>
<comment type="caution">
    <text evidence="4">The sequence shown here is derived from an EMBL/GenBank/DDBJ whole genome shotgun (WGS) entry which is preliminary data.</text>
</comment>
<dbReference type="SUPFAM" id="SSF52518">
    <property type="entry name" value="Thiamin diphosphate-binding fold (THDP-binding)"/>
    <property type="match status" value="1"/>
</dbReference>
<dbReference type="GO" id="GO:0030976">
    <property type="term" value="F:thiamine pyrophosphate binding"/>
    <property type="evidence" value="ECO:0007669"/>
    <property type="project" value="InterPro"/>
</dbReference>
<accession>A0A4Y9M537</accession>
<dbReference type="AlphaFoldDB" id="A0A4Y9M537"/>
<evidence type="ECO:0000313" key="4">
    <source>
        <dbReference type="EMBL" id="TFV50222.1"/>
    </source>
</evidence>
<evidence type="ECO:0000256" key="1">
    <source>
        <dbReference type="ARBA" id="ARBA00022793"/>
    </source>
</evidence>
<dbReference type="PANTHER" id="PTHR42818">
    <property type="entry name" value="SULFOPYRUVATE DECARBOXYLASE SUBUNIT ALPHA"/>
    <property type="match status" value="1"/>
</dbReference>
<dbReference type="InterPro" id="IPR022494">
    <property type="entry name" value="Sulfopyruvate_deCO2ase_bsu"/>
</dbReference>
<keyword evidence="1" id="KW-0210">Decarboxylase</keyword>
<name>A0A4Y9M537_9BRAD</name>
<keyword evidence="5" id="KW-1185">Reference proteome</keyword>
<dbReference type="Gene3D" id="3.40.50.970">
    <property type="match status" value="1"/>
</dbReference>
<dbReference type="OrthoDB" id="6843902at2"/>
<dbReference type="EMBL" id="SPQT01000002">
    <property type="protein sequence ID" value="TFV50222.1"/>
    <property type="molecule type" value="Genomic_DNA"/>
</dbReference>
<dbReference type="CDD" id="cd03372">
    <property type="entry name" value="TPP_ComE"/>
    <property type="match status" value="1"/>
</dbReference>
<gene>
    <name evidence="4" type="ORF">E4K65_05680</name>
</gene>
<dbReference type="InterPro" id="IPR011766">
    <property type="entry name" value="TPP_enzyme_TPP-bd"/>
</dbReference>